<organism evidence="1 2">
    <name type="scientific">Argiope bruennichi</name>
    <name type="common">Wasp spider</name>
    <name type="synonym">Aranea bruennichi</name>
    <dbReference type="NCBI Taxonomy" id="94029"/>
    <lineage>
        <taxon>Eukaryota</taxon>
        <taxon>Metazoa</taxon>
        <taxon>Ecdysozoa</taxon>
        <taxon>Arthropoda</taxon>
        <taxon>Chelicerata</taxon>
        <taxon>Arachnida</taxon>
        <taxon>Araneae</taxon>
        <taxon>Araneomorphae</taxon>
        <taxon>Entelegynae</taxon>
        <taxon>Araneoidea</taxon>
        <taxon>Araneidae</taxon>
        <taxon>Argiope</taxon>
    </lineage>
</organism>
<dbReference type="EMBL" id="JABXBU010002231">
    <property type="protein sequence ID" value="KAF8763115.1"/>
    <property type="molecule type" value="Genomic_DNA"/>
</dbReference>
<evidence type="ECO:0000313" key="2">
    <source>
        <dbReference type="Proteomes" id="UP000807504"/>
    </source>
</evidence>
<gene>
    <name evidence="1" type="ORF">HNY73_021330</name>
</gene>
<dbReference type="AlphaFoldDB" id="A0A8T0DZB9"/>
<reference evidence="1" key="2">
    <citation type="submission" date="2020-06" db="EMBL/GenBank/DDBJ databases">
        <authorList>
            <person name="Sheffer M."/>
        </authorList>
    </citation>
    <scope>NUCLEOTIDE SEQUENCE</scope>
</reference>
<reference evidence="1" key="1">
    <citation type="journal article" date="2020" name="bioRxiv">
        <title>Chromosome-level reference genome of the European wasp spider Argiope bruennichi: a resource for studies on range expansion and evolutionary adaptation.</title>
        <authorList>
            <person name="Sheffer M.M."/>
            <person name="Hoppe A."/>
            <person name="Krehenwinkel H."/>
            <person name="Uhl G."/>
            <person name="Kuss A.W."/>
            <person name="Jensen L."/>
            <person name="Jensen C."/>
            <person name="Gillespie R.G."/>
            <person name="Hoff K.J."/>
            <person name="Prost S."/>
        </authorList>
    </citation>
    <scope>NUCLEOTIDE SEQUENCE</scope>
</reference>
<name>A0A8T0DZB9_ARGBR</name>
<accession>A0A8T0DZB9</accession>
<keyword evidence="2" id="KW-1185">Reference proteome</keyword>
<evidence type="ECO:0000313" key="1">
    <source>
        <dbReference type="EMBL" id="KAF8763115.1"/>
    </source>
</evidence>
<proteinExistence type="predicted"/>
<comment type="caution">
    <text evidence="1">The sequence shown here is derived from an EMBL/GenBank/DDBJ whole genome shotgun (WGS) entry which is preliminary data.</text>
</comment>
<sequence length="123" mass="13270">MSAKRHLRAYDNGRAVGRLEADQSVTTVAAEMCVSKSVTSRYKKAAEGGNAFQNHSGDRGRNTAPLEYRYAALVAERNRNLIPGQIAANLAIATGSLVGRQILDNPKPSMYIGSTFTKQALES</sequence>
<dbReference type="Proteomes" id="UP000807504">
    <property type="component" value="Unassembled WGS sequence"/>
</dbReference>
<protein>
    <submittedName>
        <fullName evidence="1">Uncharacterized protein</fullName>
    </submittedName>
</protein>